<evidence type="ECO:0000313" key="2">
    <source>
        <dbReference type="EMBL" id="ALR20905.1"/>
    </source>
</evidence>
<dbReference type="RefSeq" id="WP_062064866.1">
    <property type="nucleotide sequence ID" value="NZ_CP013264.1"/>
</dbReference>
<dbReference type="EMBL" id="CP013264">
    <property type="protein sequence ID" value="ALR20905.1"/>
    <property type="molecule type" value="Genomic_DNA"/>
</dbReference>
<organism evidence="2 3">
    <name type="scientific">Sphingobium baderi</name>
    <dbReference type="NCBI Taxonomy" id="1332080"/>
    <lineage>
        <taxon>Bacteria</taxon>
        <taxon>Pseudomonadati</taxon>
        <taxon>Pseudomonadota</taxon>
        <taxon>Alphaproteobacteria</taxon>
        <taxon>Sphingomonadales</taxon>
        <taxon>Sphingomonadaceae</taxon>
        <taxon>Sphingobium</taxon>
    </lineage>
</organism>
<dbReference type="AlphaFoldDB" id="A0A0S3EZQ8"/>
<keyword evidence="3" id="KW-1185">Reference proteome</keyword>
<protein>
    <submittedName>
        <fullName evidence="2">Uncharacterized protein</fullName>
    </submittedName>
</protein>
<evidence type="ECO:0000256" key="1">
    <source>
        <dbReference type="SAM" id="MobiDB-lite"/>
    </source>
</evidence>
<accession>A0A0S3EZQ8</accession>
<gene>
    <name evidence="2" type="ORF">ATN00_11955</name>
</gene>
<dbReference type="STRING" id="1332080.ATN00_11955"/>
<dbReference type="KEGG" id="sbd:ATN00_11955"/>
<proteinExistence type="predicted"/>
<evidence type="ECO:0000313" key="3">
    <source>
        <dbReference type="Proteomes" id="UP000056968"/>
    </source>
</evidence>
<reference evidence="2 3" key="1">
    <citation type="submission" date="2015-11" db="EMBL/GenBank/DDBJ databases">
        <title>A Two-component Flavoprotein Monooxygenase System MeaXY Responsible for para-Hydroxylation of 2-Methyl-6-ethylaniline and 2,6-Diethylaniline in Sphingobium baderi DE-13.</title>
        <authorList>
            <person name="Cheng M."/>
            <person name="Meng Q."/>
            <person name="Yang Y."/>
            <person name="Chu C."/>
            <person name="Yan X."/>
            <person name="He J."/>
            <person name="Li S."/>
        </authorList>
    </citation>
    <scope>NUCLEOTIDE SEQUENCE [LARGE SCALE GENOMIC DNA]</scope>
    <source>
        <strain evidence="2 3">DE-13</strain>
    </source>
</reference>
<name>A0A0S3EZQ8_9SPHN</name>
<dbReference type="Proteomes" id="UP000056968">
    <property type="component" value="Chromosome"/>
</dbReference>
<sequence length="84" mass="9381">MLPIRRLLDRMIDRRPVVRSSRHSFRKPWWRRSGRAWRLLALMLALIGTILLVLPPATAIEEMPAAASAPAASQAPSDNSPDSP</sequence>
<feature type="region of interest" description="Disordered" evidence="1">
    <location>
        <begin position="64"/>
        <end position="84"/>
    </location>
</feature>